<dbReference type="SUPFAM" id="SSF56784">
    <property type="entry name" value="HAD-like"/>
    <property type="match status" value="1"/>
</dbReference>
<dbReference type="Proteomes" id="UP000831290">
    <property type="component" value="Chromosome"/>
</dbReference>
<dbReference type="EMBL" id="CP094358">
    <property type="protein sequence ID" value="UOB17022.1"/>
    <property type="molecule type" value="Genomic_DNA"/>
</dbReference>
<dbReference type="GO" id="GO:0005737">
    <property type="term" value="C:cytoplasm"/>
    <property type="evidence" value="ECO:0007669"/>
    <property type="project" value="TreeGrafter"/>
</dbReference>
<accession>A0A9E7CTX0</accession>
<evidence type="ECO:0000313" key="2">
    <source>
        <dbReference type="Proteomes" id="UP000831290"/>
    </source>
</evidence>
<dbReference type="KEGG" id="fbm:MQE35_14940"/>
<reference evidence="1" key="1">
    <citation type="submission" date="2022-03" db="EMBL/GenBank/DDBJ databases">
        <title>Description of Abyssus ytuae gen. nov., sp. nov., a novel member of the family Flavobacteriaceae isolated from the sediment of Mariana Trench.</title>
        <authorList>
            <person name="Zhang J."/>
            <person name="Xu X."/>
        </authorList>
    </citation>
    <scope>NUCLEOTIDE SEQUENCE</scope>
    <source>
        <strain evidence="1">MT3330</strain>
    </source>
</reference>
<dbReference type="InterPro" id="IPR023214">
    <property type="entry name" value="HAD_sf"/>
</dbReference>
<evidence type="ECO:0000313" key="1">
    <source>
        <dbReference type="EMBL" id="UOB17022.1"/>
    </source>
</evidence>
<dbReference type="AlphaFoldDB" id="A0A9E7CTX0"/>
<dbReference type="NCBIfam" id="TIGR01460">
    <property type="entry name" value="HAD-SF-IIA"/>
    <property type="match status" value="1"/>
</dbReference>
<dbReference type="InterPro" id="IPR006357">
    <property type="entry name" value="HAD-SF_hydro_IIA"/>
</dbReference>
<dbReference type="PANTHER" id="PTHR19288:SF46">
    <property type="entry name" value="HALOACID DEHALOGENASE-LIKE HYDROLASE DOMAIN-CONTAINING PROTEIN 2"/>
    <property type="match status" value="1"/>
</dbReference>
<dbReference type="SFLD" id="SFLDS00003">
    <property type="entry name" value="Haloacid_Dehalogenase"/>
    <property type="match status" value="1"/>
</dbReference>
<dbReference type="SFLD" id="SFLDG01129">
    <property type="entry name" value="C1.5:_HAD__Beta-PGM__Phosphata"/>
    <property type="match status" value="1"/>
</dbReference>
<sequence>MQLHSFREITKNYKAVFFDSFGVLKNYNGIITGAQEAIIELQNKGIDYIILTNDASKSPEMLAKDYACLGFKDIPISKFVTSIMLAKSFLQSKIKKGKIAYLGTEQSAHYIKSTRREVIPVNDLNFNSDKINDVNALVLLDDEGFDWQTAINNTVNLLRMRNIPVVVANTDLIYPMNKNDIAVAIGSIADILEKITGKHFIKFGKPDIQIFNYAYEHISPKRHFKKSEILMVGDTLTTDIIGANKFGIDTALVLTGNTIPDQAEFMIKTLGITPDYICETVAG</sequence>
<proteinExistence type="predicted"/>
<dbReference type="Gene3D" id="3.40.50.1000">
    <property type="entry name" value="HAD superfamily/HAD-like"/>
    <property type="match status" value="2"/>
</dbReference>
<dbReference type="PANTHER" id="PTHR19288">
    <property type="entry name" value="4-NITROPHENYLPHOSPHATASE-RELATED"/>
    <property type="match status" value="1"/>
</dbReference>
<dbReference type="Pfam" id="PF13242">
    <property type="entry name" value="Hydrolase_like"/>
    <property type="match status" value="1"/>
</dbReference>
<keyword evidence="2" id="KW-1185">Reference proteome</keyword>
<organism evidence="1 2">
    <name type="scientific">Abyssalbus ytuae</name>
    <dbReference type="NCBI Taxonomy" id="2926907"/>
    <lineage>
        <taxon>Bacteria</taxon>
        <taxon>Pseudomonadati</taxon>
        <taxon>Bacteroidota</taxon>
        <taxon>Flavobacteriia</taxon>
        <taxon>Flavobacteriales</taxon>
        <taxon>Flavobacteriaceae</taxon>
        <taxon>Abyssalbus</taxon>
    </lineage>
</organism>
<dbReference type="RefSeq" id="WP_255842285.1">
    <property type="nucleotide sequence ID" value="NZ_CP094358.1"/>
</dbReference>
<dbReference type="Pfam" id="PF13344">
    <property type="entry name" value="Hydrolase_6"/>
    <property type="match status" value="1"/>
</dbReference>
<gene>
    <name evidence="1" type="ORF">MQE35_14940</name>
</gene>
<dbReference type="GO" id="GO:0016791">
    <property type="term" value="F:phosphatase activity"/>
    <property type="evidence" value="ECO:0007669"/>
    <property type="project" value="TreeGrafter"/>
</dbReference>
<keyword evidence="1" id="KW-0378">Hydrolase</keyword>
<name>A0A9E7CTX0_9FLAO</name>
<dbReference type="InterPro" id="IPR036412">
    <property type="entry name" value="HAD-like_sf"/>
</dbReference>
<protein>
    <submittedName>
        <fullName evidence="1">HAD-IIA family hydrolase</fullName>
    </submittedName>
</protein>